<dbReference type="InterPro" id="IPR050698">
    <property type="entry name" value="MBL"/>
</dbReference>
<comment type="caution">
    <text evidence="4">The sequence shown here is derived from an EMBL/GenBank/DDBJ whole genome shotgun (WGS) entry which is preliminary data.</text>
</comment>
<feature type="domain" description="Metallo-beta-lactamase" evidence="2">
    <location>
        <begin position="13"/>
        <end position="233"/>
    </location>
</feature>
<dbReference type="PANTHER" id="PTHR11203">
    <property type="entry name" value="CLEAVAGE AND POLYADENYLATION SPECIFICITY FACTOR FAMILY MEMBER"/>
    <property type="match status" value="1"/>
</dbReference>
<accession>A0ABR9XRK8</accession>
<sequence>MELQFYGATERVTGSCHVVRCAGKTILLDCGLIQGLAAEEALNREPFPFDPRDIDAVVLSHGHIDHSGRLPLLCRQGFSGPVFTQHATRDLALILLQDAARLEEYDVLRENRERRKRGEEPLEPLYTNEDVVEVINRMQTLPYDVRQEILPGIELRFQDAGHILGSAITELWLTENSETRKLVYSGDLGQYDSPVLNDPSSVSEADAVLVESTYGDRLHRERAETLREIGEIISSAARGGGNIIIPAFAIGRSQELLYLFGKYGDAWGLDEWQIYLDSPMAIEASRIYWDYPELYDSEARLMRDRLLEMPRPDNLHFTRRAEESKKINDIEQGAIIIAGSGMCNGGRILYHLKRHVERPESHVMITGYQAEGTLGRRLVEGNEAVEIHGRMYRVAAAVHTVGGLSAHGDQHDLLRWANGFDTRPAMYVVHGEDAPKRALAALLAESCGVRAEVPAPGEKVDLLVSRKG</sequence>
<dbReference type="Proteomes" id="UP000619838">
    <property type="component" value="Unassembled WGS sequence"/>
</dbReference>
<evidence type="ECO:0000259" key="3">
    <source>
        <dbReference type="SMART" id="SM01027"/>
    </source>
</evidence>
<evidence type="ECO:0000313" key="4">
    <source>
        <dbReference type="EMBL" id="MBF0636675.1"/>
    </source>
</evidence>
<dbReference type="EMBL" id="JADGII010000007">
    <property type="protein sequence ID" value="MBF0636675.1"/>
    <property type="molecule type" value="Genomic_DNA"/>
</dbReference>
<dbReference type="InterPro" id="IPR036866">
    <property type="entry name" value="RibonucZ/Hydroxyglut_hydro"/>
</dbReference>
<name>A0ABR9XRK8_9CHLB</name>
<dbReference type="Pfam" id="PF10996">
    <property type="entry name" value="Beta-Casp"/>
    <property type="match status" value="1"/>
</dbReference>
<protein>
    <submittedName>
        <fullName evidence="4">MBL fold metallo-hydrolase</fullName>
    </submittedName>
</protein>
<proteinExistence type="predicted"/>
<evidence type="ECO:0000256" key="1">
    <source>
        <dbReference type="ARBA" id="ARBA00022801"/>
    </source>
</evidence>
<evidence type="ECO:0000313" key="5">
    <source>
        <dbReference type="Proteomes" id="UP000619838"/>
    </source>
</evidence>
<reference evidence="4 5" key="1">
    <citation type="journal article" date="2020" name="Microorganisms">
        <title>Simultaneous Genome Sequencing of Prosthecochloris ethylica and Desulfuromonas acetoxidans within a Syntrophic Mixture Reveals Unique Pili and Protein Interactions.</title>
        <authorList>
            <person name="Kyndt J.A."/>
            <person name="Van Beeumen J.J."/>
            <person name="Meyer T.E."/>
        </authorList>
    </citation>
    <scope>NUCLEOTIDE SEQUENCE [LARGE SCALE GENOMIC DNA]</scope>
    <source>
        <strain evidence="4 5">N3</strain>
    </source>
</reference>
<feature type="domain" description="Beta-Casp" evidence="3">
    <location>
        <begin position="253"/>
        <end position="378"/>
    </location>
</feature>
<dbReference type="Pfam" id="PF07521">
    <property type="entry name" value="RMMBL"/>
    <property type="match status" value="1"/>
</dbReference>
<gene>
    <name evidence="4" type="ORF">INT08_05725</name>
</gene>
<dbReference type="Gene3D" id="3.60.15.10">
    <property type="entry name" value="Ribonuclease Z/Hydroxyacylglutathione hydrolase-like"/>
    <property type="match status" value="1"/>
</dbReference>
<keyword evidence="1" id="KW-0378">Hydrolase</keyword>
<dbReference type="InterPro" id="IPR022712">
    <property type="entry name" value="Beta_Casp"/>
</dbReference>
<dbReference type="Gene3D" id="3.40.50.10890">
    <property type="match status" value="1"/>
</dbReference>
<evidence type="ECO:0000259" key="2">
    <source>
        <dbReference type="SMART" id="SM00849"/>
    </source>
</evidence>
<dbReference type="InterPro" id="IPR001279">
    <property type="entry name" value="Metallo-B-lactamas"/>
</dbReference>
<dbReference type="SMART" id="SM00849">
    <property type="entry name" value="Lactamase_B"/>
    <property type="match status" value="1"/>
</dbReference>
<dbReference type="PANTHER" id="PTHR11203:SF37">
    <property type="entry name" value="INTEGRATOR COMPLEX SUBUNIT 11"/>
    <property type="match status" value="1"/>
</dbReference>
<keyword evidence="5" id="KW-1185">Reference proteome</keyword>
<dbReference type="SMART" id="SM01027">
    <property type="entry name" value="Beta-Casp"/>
    <property type="match status" value="1"/>
</dbReference>
<dbReference type="RefSeq" id="WP_175187407.1">
    <property type="nucleotide sequence ID" value="NZ_JABVZQ010000008.1"/>
</dbReference>
<organism evidence="4 5">
    <name type="scientific">Prosthecochloris ethylica</name>
    <dbReference type="NCBI Taxonomy" id="2743976"/>
    <lineage>
        <taxon>Bacteria</taxon>
        <taxon>Pseudomonadati</taxon>
        <taxon>Chlorobiota</taxon>
        <taxon>Chlorobiia</taxon>
        <taxon>Chlorobiales</taxon>
        <taxon>Chlorobiaceae</taxon>
        <taxon>Prosthecochloris</taxon>
    </lineage>
</organism>
<dbReference type="SUPFAM" id="SSF56281">
    <property type="entry name" value="Metallo-hydrolase/oxidoreductase"/>
    <property type="match status" value="1"/>
</dbReference>
<dbReference type="CDD" id="cd16295">
    <property type="entry name" value="TTHA0252-CPSF-like_MBL-fold"/>
    <property type="match status" value="1"/>
</dbReference>
<dbReference type="InterPro" id="IPR011108">
    <property type="entry name" value="RMMBL"/>
</dbReference>
<dbReference type="Pfam" id="PF00753">
    <property type="entry name" value="Lactamase_B"/>
    <property type="match status" value="1"/>
</dbReference>